<evidence type="ECO:0000313" key="2">
    <source>
        <dbReference type="Proteomes" id="UP000187059"/>
    </source>
</evidence>
<evidence type="ECO:0000313" key="1">
    <source>
        <dbReference type="EMBL" id="APZ54117.1"/>
    </source>
</evidence>
<organism evidence="1 2">
    <name type="scientific">Salipiger abyssi</name>
    <dbReference type="NCBI Taxonomy" id="1250539"/>
    <lineage>
        <taxon>Bacteria</taxon>
        <taxon>Pseudomonadati</taxon>
        <taxon>Pseudomonadota</taxon>
        <taxon>Alphaproteobacteria</taxon>
        <taxon>Rhodobacterales</taxon>
        <taxon>Roseobacteraceae</taxon>
        <taxon>Salipiger</taxon>
    </lineage>
</organism>
<dbReference type="Proteomes" id="UP000187059">
    <property type="component" value="Chromosome"/>
</dbReference>
<dbReference type="EMBL" id="CP015093">
    <property type="protein sequence ID" value="APZ54117.1"/>
    <property type="molecule type" value="Genomic_DNA"/>
</dbReference>
<protein>
    <submittedName>
        <fullName evidence="1">Uncharacterized protein</fullName>
    </submittedName>
</protein>
<dbReference type="InterPro" id="IPR044000">
    <property type="entry name" value="Phage_tube_2"/>
</dbReference>
<dbReference type="RefSeq" id="WP_076703327.1">
    <property type="nucleotide sequence ID" value="NZ_CP015093.1"/>
</dbReference>
<name>A0A1P8UXL1_9RHOB</name>
<dbReference type="OrthoDB" id="7325655at2"/>
<dbReference type="STRING" id="1250539.Ga0080574_TMP3783"/>
<accession>A0A1P8UXL1</accession>
<proteinExistence type="predicted"/>
<dbReference type="KEGG" id="paby:Ga0080574_TMP3783"/>
<gene>
    <name evidence="1" type="ORF">Ga0080574_TMP3783</name>
</gene>
<keyword evidence="2" id="KW-1185">Reference proteome</keyword>
<dbReference type="AlphaFoldDB" id="A0A1P8UXL1"/>
<reference evidence="1 2" key="1">
    <citation type="submission" date="2016-04" db="EMBL/GenBank/DDBJ databases">
        <title>Deep-sea bacteria in the southern Pacific.</title>
        <authorList>
            <person name="Tang K."/>
        </authorList>
    </citation>
    <scope>NUCLEOTIDE SEQUENCE [LARGE SCALE GENOMIC DNA]</scope>
    <source>
        <strain evidence="1 2">JLT2014</strain>
    </source>
</reference>
<sequence length="309" mass="33566">MAYWKQRLIREALETTPGTLEATAAADAILCREVTFNMLDADYTEQDFLTGQEGAQIEDLSNIRAGAQYQVEAAAPGAIATPPAYAHLLQSSAMAMASDADDTVFTPLPVGTEIPACTMQLRNGAQMQNVVGVRGSFGFTAEVNRRAYFSFTRQGQYQAPVAFAAEAHDFSAWPRGLECTPENMFAFTLGGTKLCATSFSFTDGRNARVNEYMNCEGTKLTPRMFTGSMTVKHPDLATKDLLTMVKTVVTEPVIFTLGKTAGQTITVTAPKVQIKAPSEQEINGDLGLRLDLRFLPTATGDDEIEIRFS</sequence>
<dbReference type="Pfam" id="PF18906">
    <property type="entry name" value="Phage_tube_2"/>
    <property type="match status" value="1"/>
</dbReference>